<evidence type="ECO:0000256" key="10">
    <source>
        <dbReference type="HAMAP-Rule" id="MF_01499"/>
    </source>
</evidence>
<reference evidence="12 13" key="1">
    <citation type="journal article" date="2018" name="Nat. Biotechnol.">
        <title>A standardized bacterial taxonomy based on genome phylogeny substantially revises the tree of life.</title>
        <authorList>
            <person name="Parks D.H."/>
            <person name="Chuvochina M."/>
            <person name="Waite D.W."/>
            <person name="Rinke C."/>
            <person name="Skarshewski A."/>
            <person name="Chaumeil P.A."/>
            <person name="Hugenholtz P."/>
        </authorList>
    </citation>
    <scope>NUCLEOTIDE SEQUENCE [LARGE SCALE GENOMIC DNA]</scope>
    <source>
        <strain evidence="12">UBA8844</strain>
    </source>
</reference>
<gene>
    <name evidence="10" type="primary">dacA</name>
    <name evidence="12" type="ORF">DGD08_03380</name>
</gene>
<comment type="function">
    <text evidence="10">Catalyzes the condensation of 2 ATP molecules into cyclic di-AMP (c-di-AMP), a second messenger used to regulate differing processes in different bacteria.</text>
</comment>
<keyword evidence="5 10" id="KW-0548">Nucleotidyltransferase</keyword>
<evidence type="ECO:0000256" key="5">
    <source>
        <dbReference type="ARBA" id="ARBA00022695"/>
    </source>
</evidence>
<dbReference type="GO" id="GO:0004016">
    <property type="term" value="F:adenylate cyclase activity"/>
    <property type="evidence" value="ECO:0007669"/>
    <property type="project" value="UniProtKB-UniRule"/>
</dbReference>
<dbReference type="InterPro" id="IPR014046">
    <property type="entry name" value="C-di-AMP_synthase"/>
</dbReference>
<evidence type="ECO:0000256" key="3">
    <source>
        <dbReference type="ARBA" id="ARBA00022679"/>
    </source>
</evidence>
<dbReference type="Pfam" id="PF02457">
    <property type="entry name" value="DAC"/>
    <property type="match status" value="1"/>
</dbReference>
<protein>
    <recommendedName>
        <fullName evidence="10">Diadenylate cyclase</fullName>
        <shortName evidence="10">DAC</shortName>
        <ecNumber evidence="10">2.7.7.85</ecNumber>
    </recommendedName>
    <alternativeName>
        <fullName evidence="10">Cyclic-di-AMP synthase</fullName>
        <shortName evidence="10">c-di-AMP synthase</shortName>
    </alternativeName>
</protein>
<dbReference type="InterPro" id="IPR050338">
    <property type="entry name" value="DisA"/>
</dbReference>
<dbReference type="NCBIfam" id="TIGR00159">
    <property type="entry name" value="diadenylate cyclase CdaA"/>
    <property type="match status" value="1"/>
</dbReference>
<dbReference type="GO" id="GO:0006171">
    <property type="term" value="P:cAMP biosynthetic process"/>
    <property type="evidence" value="ECO:0007669"/>
    <property type="project" value="InterPro"/>
</dbReference>
<evidence type="ECO:0000256" key="6">
    <source>
        <dbReference type="ARBA" id="ARBA00022741"/>
    </source>
</evidence>
<dbReference type="PANTHER" id="PTHR34185">
    <property type="entry name" value="DIADENYLATE CYCLASE"/>
    <property type="match status" value="1"/>
</dbReference>
<dbReference type="OMA" id="ILWQGEL"/>
<evidence type="ECO:0000256" key="7">
    <source>
        <dbReference type="ARBA" id="ARBA00022840"/>
    </source>
</evidence>
<evidence type="ECO:0000256" key="2">
    <source>
        <dbReference type="ARBA" id="ARBA00022475"/>
    </source>
</evidence>
<evidence type="ECO:0000256" key="9">
    <source>
        <dbReference type="ARBA" id="ARBA00023136"/>
    </source>
</evidence>
<dbReference type="PANTHER" id="PTHR34185:SF1">
    <property type="entry name" value="DIADENYLATE CYCLASE"/>
    <property type="match status" value="1"/>
</dbReference>
<keyword evidence="3 10" id="KW-0808">Transferase</keyword>
<dbReference type="PROSITE" id="PS51794">
    <property type="entry name" value="DAC"/>
    <property type="match status" value="1"/>
</dbReference>
<dbReference type="SUPFAM" id="SSF143597">
    <property type="entry name" value="YojJ-like"/>
    <property type="match status" value="1"/>
</dbReference>
<dbReference type="InterPro" id="IPR045585">
    <property type="entry name" value="CdaA_N"/>
</dbReference>
<name>A0A3D4V542_9BACT</name>
<comment type="caution">
    <text evidence="10">Lacks conserved residue(s) required for the propagation of feature annotation.</text>
</comment>
<feature type="domain" description="DAC" evidence="11">
    <location>
        <begin position="83"/>
        <end position="241"/>
    </location>
</feature>
<comment type="similarity">
    <text evidence="10">Belongs to the adenylate cyclase family. DacA/CdaA subfamily.</text>
</comment>
<dbReference type="EC" id="2.7.7.85" evidence="10"/>
<dbReference type="GO" id="GO:0005524">
    <property type="term" value="F:ATP binding"/>
    <property type="evidence" value="ECO:0007669"/>
    <property type="project" value="UniProtKB-UniRule"/>
</dbReference>
<keyword evidence="2 10" id="KW-1003">Cell membrane</keyword>
<dbReference type="InterPro" id="IPR036888">
    <property type="entry name" value="DNA_integrity_DisA_N_sf"/>
</dbReference>
<comment type="subunit">
    <text evidence="10">Probably a homodimer.</text>
</comment>
<dbReference type="GO" id="GO:0106408">
    <property type="term" value="F:diadenylate cyclase activity"/>
    <property type="evidence" value="ECO:0007669"/>
    <property type="project" value="UniProtKB-EC"/>
</dbReference>
<dbReference type="Proteomes" id="UP000264071">
    <property type="component" value="Unassembled WGS sequence"/>
</dbReference>
<comment type="catalytic activity">
    <reaction evidence="1 10">
        <text>2 ATP = 3',3'-c-di-AMP + 2 diphosphate</text>
        <dbReference type="Rhea" id="RHEA:35655"/>
        <dbReference type="ChEBI" id="CHEBI:30616"/>
        <dbReference type="ChEBI" id="CHEBI:33019"/>
        <dbReference type="ChEBI" id="CHEBI:71500"/>
        <dbReference type="EC" id="2.7.7.85"/>
    </reaction>
</comment>
<evidence type="ECO:0000256" key="1">
    <source>
        <dbReference type="ARBA" id="ARBA00000877"/>
    </source>
</evidence>
<keyword evidence="6 10" id="KW-0547">Nucleotide-binding</keyword>
<comment type="caution">
    <text evidence="12">The sequence shown here is derived from an EMBL/GenBank/DDBJ whole genome shotgun (WGS) entry which is preliminary data.</text>
</comment>
<organism evidence="12 13">
    <name type="scientific">Gemmatimonas aurantiaca</name>
    <dbReference type="NCBI Taxonomy" id="173480"/>
    <lineage>
        <taxon>Bacteria</taxon>
        <taxon>Pseudomonadati</taxon>
        <taxon>Gemmatimonadota</taxon>
        <taxon>Gemmatimonadia</taxon>
        <taxon>Gemmatimonadales</taxon>
        <taxon>Gemmatimonadaceae</taxon>
        <taxon>Gemmatimonas</taxon>
    </lineage>
</organism>
<feature type="transmembrane region" description="Helical" evidence="10">
    <location>
        <begin position="38"/>
        <end position="55"/>
    </location>
</feature>
<keyword evidence="7 10" id="KW-0067">ATP-binding</keyword>
<evidence type="ECO:0000256" key="8">
    <source>
        <dbReference type="ARBA" id="ARBA00022989"/>
    </source>
</evidence>
<keyword evidence="4 10" id="KW-0812">Transmembrane</keyword>
<proteinExistence type="inferred from homology"/>
<evidence type="ECO:0000313" key="12">
    <source>
        <dbReference type="EMBL" id="HCT56236.1"/>
    </source>
</evidence>
<keyword evidence="8 10" id="KW-1133">Transmembrane helix</keyword>
<accession>A0A3D4V542</accession>
<dbReference type="Gene3D" id="3.40.1700.10">
    <property type="entry name" value="DNA integrity scanning protein, DisA, N-terminal domain"/>
    <property type="match status" value="1"/>
</dbReference>
<dbReference type="EMBL" id="DPIY01000004">
    <property type="protein sequence ID" value="HCT56236.1"/>
    <property type="molecule type" value="Genomic_DNA"/>
</dbReference>
<keyword evidence="9 10" id="KW-0472">Membrane</keyword>
<feature type="transmembrane region" description="Helical" evidence="10">
    <location>
        <begin position="61"/>
        <end position="82"/>
    </location>
</feature>
<evidence type="ECO:0000313" key="13">
    <source>
        <dbReference type="Proteomes" id="UP000264071"/>
    </source>
</evidence>
<dbReference type="InterPro" id="IPR003390">
    <property type="entry name" value="DNA_integrity_scan_DisA_N"/>
</dbReference>
<sequence>MTDPLSFALSVTWRDGLEIGIVALVFYRLLAFVEGRRALQVLGGVVVLLTVYGLANWLRLTMIRELLGLLFTYGVFALLIIFQPELRAALAHIGQVPVTKLLRREESLGSREDEIADAVERLSRSGVGAIIAIEREVSLDEYLESGSSLEARLTTDLLATIFTPYSPLHDGAVIVRGHQIVGAGCILPLSQGSVSSRSMGTRHRAALGLAEETDALVIVVSEETATISVAEGGELRSGLTPMQIRDLVLGNPVRVSERLGDRTGEWRMPKGTG</sequence>
<dbReference type="HAMAP" id="MF_01499">
    <property type="entry name" value="DacA"/>
    <property type="match status" value="1"/>
</dbReference>
<dbReference type="Pfam" id="PF19293">
    <property type="entry name" value="CdaA_N"/>
    <property type="match status" value="1"/>
</dbReference>
<dbReference type="InterPro" id="IPR034701">
    <property type="entry name" value="CdaA"/>
</dbReference>
<dbReference type="PIRSF" id="PIRSF004793">
    <property type="entry name" value="UCP004793"/>
    <property type="match status" value="1"/>
</dbReference>
<evidence type="ECO:0000256" key="4">
    <source>
        <dbReference type="ARBA" id="ARBA00022692"/>
    </source>
</evidence>
<evidence type="ECO:0000259" key="11">
    <source>
        <dbReference type="PROSITE" id="PS51794"/>
    </source>
</evidence>
<dbReference type="AlphaFoldDB" id="A0A3D4V542"/>